<sequence>MYKRKICWTHL</sequence>
<dbReference type="EMBL" id="GGEC01078794">
    <property type="protein sequence ID" value="MBX59278.1"/>
    <property type="molecule type" value="Transcribed_RNA"/>
</dbReference>
<proteinExistence type="predicted"/>
<name>A0A2P2PWZ9_RHIMU</name>
<reference evidence="1" key="1">
    <citation type="submission" date="2018-02" db="EMBL/GenBank/DDBJ databases">
        <title>Rhizophora mucronata_Transcriptome.</title>
        <authorList>
            <person name="Meera S.P."/>
            <person name="Sreeshan A."/>
            <person name="Augustine A."/>
        </authorList>
    </citation>
    <scope>NUCLEOTIDE SEQUENCE</scope>
    <source>
        <tissue evidence="1">Leaf</tissue>
    </source>
</reference>
<accession>A0A2P2PWZ9</accession>
<protein>
    <submittedName>
        <fullName evidence="1">Uncharacterized protein</fullName>
    </submittedName>
</protein>
<evidence type="ECO:0000313" key="1">
    <source>
        <dbReference type="EMBL" id="MBX59278.1"/>
    </source>
</evidence>
<organism evidence="1">
    <name type="scientific">Rhizophora mucronata</name>
    <name type="common">Asiatic mangrove</name>
    <dbReference type="NCBI Taxonomy" id="61149"/>
    <lineage>
        <taxon>Eukaryota</taxon>
        <taxon>Viridiplantae</taxon>
        <taxon>Streptophyta</taxon>
        <taxon>Embryophyta</taxon>
        <taxon>Tracheophyta</taxon>
        <taxon>Spermatophyta</taxon>
        <taxon>Magnoliopsida</taxon>
        <taxon>eudicotyledons</taxon>
        <taxon>Gunneridae</taxon>
        <taxon>Pentapetalae</taxon>
        <taxon>rosids</taxon>
        <taxon>fabids</taxon>
        <taxon>Malpighiales</taxon>
        <taxon>Rhizophoraceae</taxon>
        <taxon>Rhizophora</taxon>
    </lineage>
</organism>